<dbReference type="RefSeq" id="WP_090674252.1">
    <property type="nucleotide sequence ID" value="NZ_FMTT01000030.1"/>
</dbReference>
<evidence type="ECO:0000256" key="1">
    <source>
        <dbReference type="ARBA" id="ARBA00012727"/>
    </source>
</evidence>
<name>A0A1G4SLS1_9BACL</name>
<dbReference type="InterPro" id="IPR012310">
    <property type="entry name" value="DNA_ligase_ATP-dep_cent"/>
</dbReference>
<evidence type="ECO:0000313" key="5">
    <source>
        <dbReference type="EMBL" id="SCW69877.1"/>
    </source>
</evidence>
<dbReference type="Proteomes" id="UP000198601">
    <property type="component" value="Unassembled WGS sequence"/>
</dbReference>
<feature type="domain" description="ATP-dependent DNA ligase family profile" evidence="4">
    <location>
        <begin position="105"/>
        <end position="238"/>
    </location>
</feature>
<sequence length="317" mass="36485">MELKPIFPFEPVSTNVSPSGSDWVAQIKWDGVRMLHYFNGVETRLFNRKLNERTLQYPELLDTKAFCHADSVILDGEIIAFDNNKPSFHEIMKRDSLKQTQKIQLSIAKVPVTYMIFDVLFYNGAWMTGNTLANRLQLLERIITPRNNIQVTQNFPDGSALFSLMKEYRMEGVVYKDLSSKYAINGKDGRWKKQKIYKDLYAIVGGVTLRNKIVNSLLLGLYTNEQDLLYIGHAGTGKLTNHDWVRITELTSRMVIDRKPFMNEPERSKDAVWVRPELKVKVEFLEFTPNGTMRHPSIQSVVNVSKKECATDQITVT</sequence>
<keyword evidence="2" id="KW-0436">Ligase</keyword>
<dbReference type="SUPFAM" id="SSF50249">
    <property type="entry name" value="Nucleic acid-binding proteins"/>
    <property type="match status" value="1"/>
</dbReference>
<evidence type="ECO:0000256" key="3">
    <source>
        <dbReference type="ARBA" id="ARBA00034003"/>
    </source>
</evidence>
<dbReference type="GO" id="GO:0003677">
    <property type="term" value="F:DNA binding"/>
    <property type="evidence" value="ECO:0007669"/>
    <property type="project" value="InterPro"/>
</dbReference>
<accession>A0A1G4SLS1</accession>
<dbReference type="InterPro" id="IPR016059">
    <property type="entry name" value="DNA_ligase_ATP-dep_CS"/>
</dbReference>
<dbReference type="OrthoDB" id="9802472at2"/>
<dbReference type="GO" id="GO:0003910">
    <property type="term" value="F:DNA ligase (ATP) activity"/>
    <property type="evidence" value="ECO:0007669"/>
    <property type="project" value="UniProtKB-EC"/>
</dbReference>
<dbReference type="InterPro" id="IPR012340">
    <property type="entry name" value="NA-bd_OB-fold"/>
</dbReference>
<proteinExistence type="predicted"/>
<dbReference type="Gene3D" id="2.40.50.140">
    <property type="entry name" value="Nucleic acid-binding proteins"/>
    <property type="match status" value="1"/>
</dbReference>
<evidence type="ECO:0000259" key="4">
    <source>
        <dbReference type="PROSITE" id="PS50160"/>
    </source>
</evidence>
<dbReference type="STRING" id="624147.SAMN04487970_103054"/>
<dbReference type="PANTHER" id="PTHR45997:SF1">
    <property type="entry name" value="DNA LIGASE 4"/>
    <property type="match status" value="1"/>
</dbReference>
<dbReference type="GO" id="GO:0006297">
    <property type="term" value="P:nucleotide-excision repair, DNA gap filling"/>
    <property type="evidence" value="ECO:0007669"/>
    <property type="project" value="TreeGrafter"/>
</dbReference>
<dbReference type="SUPFAM" id="SSF56091">
    <property type="entry name" value="DNA ligase/mRNA capping enzyme, catalytic domain"/>
    <property type="match status" value="1"/>
</dbReference>
<dbReference type="GO" id="GO:0005524">
    <property type="term" value="F:ATP binding"/>
    <property type="evidence" value="ECO:0007669"/>
    <property type="project" value="InterPro"/>
</dbReference>
<dbReference type="EMBL" id="FMTT01000030">
    <property type="protein sequence ID" value="SCW69877.1"/>
    <property type="molecule type" value="Genomic_DNA"/>
</dbReference>
<dbReference type="Pfam" id="PF01068">
    <property type="entry name" value="DNA_ligase_A_M"/>
    <property type="match status" value="1"/>
</dbReference>
<dbReference type="EC" id="6.5.1.1" evidence="1"/>
<dbReference type="PROSITE" id="PS50160">
    <property type="entry name" value="DNA_LIGASE_A3"/>
    <property type="match status" value="1"/>
</dbReference>
<gene>
    <name evidence="5" type="ORF">SAMN04487970_103054</name>
</gene>
<evidence type="ECO:0000256" key="2">
    <source>
        <dbReference type="ARBA" id="ARBA00022598"/>
    </source>
</evidence>
<dbReference type="PANTHER" id="PTHR45997">
    <property type="entry name" value="DNA LIGASE 4"/>
    <property type="match status" value="1"/>
</dbReference>
<dbReference type="CDD" id="cd07906">
    <property type="entry name" value="Adenylation_DNA_ligase_LigD_LigC"/>
    <property type="match status" value="1"/>
</dbReference>
<dbReference type="GO" id="GO:0006303">
    <property type="term" value="P:double-strand break repair via nonhomologous end joining"/>
    <property type="evidence" value="ECO:0007669"/>
    <property type="project" value="TreeGrafter"/>
</dbReference>
<dbReference type="InterPro" id="IPR029710">
    <property type="entry name" value="LIG4"/>
</dbReference>
<dbReference type="Pfam" id="PF04679">
    <property type="entry name" value="DNA_ligase_A_C"/>
    <property type="match status" value="1"/>
</dbReference>
<dbReference type="GO" id="GO:0006310">
    <property type="term" value="P:DNA recombination"/>
    <property type="evidence" value="ECO:0007669"/>
    <property type="project" value="InterPro"/>
</dbReference>
<keyword evidence="6" id="KW-1185">Reference proteome</keyword>
<organism evidence="5 6">
    <name type="scientific">Paenibacillus tianmuensis</name>
    <dbReference type="NCBI Taxonomy" id="624147"/>
    <lineage>
        <taxon>Bacteria</taxon>
        <taxon>Bacillati</taxon>
        <taxon>Bacillota</taxon>
        <taxon>Bacilli</taxon>
        <taxon>Bacillales</taxon>
        <taxon>Paenibacillaceae</taxon>
        <taxon>Paenibacillus</taxon>
    </lineage>
</organism>
<dbReference type="PROSITE" id="PS00697">
    <property type="entry name" value="DNA_LIGASE_A1"/>
    <property type="match status" value="1"/>
</dbReference>
<dbReference type="InterPro" id="IPR012309">
    <property type="entry name" value="DNA_ligase_ATP-dep_C"/>
</dbReference>
<dbReference type="Gene3D" id="3.30.470.30">
    <property type="entry name" value="DNA ligase/mRNA capping enzyme"/>
    <property type="match status" value="1"/>
</dbReference>
<evidence type="ECO:0000313" key="6">
    <source>
        <dbReference type="Proteomes" id="UP000198601"/>
    </source>
</evidence>
<protein>
    <recommendedName>
        <fullName evidence="1">DNA ligase (ATP)</fullName>
        <ecNumber evidence="1">6.5.1.1</ecNumber>
    </recommendedName>
</protein>
<dbReference type="CDD" id="cd07971">
    <property type="entry name" value="OBF_DNA_ligase_LigD"/>
    <property type="match status" value="1"/>
</dbReference>
<reference evidence="6" key="1">
    <citation type="submission" date="2016-10" db="EMBL/GenBank/DDBJ databases">
        <authorList>
            <person name="Varghese N."/>
            <person name="Submissions S."/>
        </authorList>
    </citation>
    <scope>NUCLEOTIDE SEQUENCE [LARGE SCALE GENOMIC DNA]</scope>
    <source>
        <strain evidence="6">CGMCC 1.8946</strain>
    </source>
</reference>
<comment type="catalytic activity">
    <reaction evidence="3">
        <text>ATP + (deoxyribonucleotide)n-3'-hydroxyl + 5'-phospho-(deoxyribonucleotide)m = (deoxyribonucleotide)n+m + AMP + diphosphate.</text>
        <dbReference type="EC" id="6.5.1.1"/>
    </reaction>
</comment>
<dbReference type="AlphaFoldDB" id="A0A1G4SLS1"/>